<feature type="domain" description="Major facilitator superfamily (MFS) profile" evidence="8">
    <location>
        <begin position="75"/>
        <end position="502"/>
    </location>
</feature>
<evidence type="ECO:0000256" key="1">
    <source>
        <dbReference type="ARBA" id="ARBA00004141"/>
    </source>
</evidence>
<keyword evidence="4 7" id="KW-1133">Transmembrane helix</keyword>
<feature type="transmembrane region" description="Helical" evidence="7">
    <location>
        <begin position="140"/>
        <end position="159"/>
    </location>
</feature>
<feature type="transmembrane region" description="Helical" evidence="7">
    <location>
        <begin position="114"/>
        <end position="133"/>
    </location>
</feature>
<dbReference type="Gene3D" id="1.20.1250.20">
    <property type="entry name" value="MFS general substrate transporter like domains"/>
    <property type="match status" value="1"/>
</dbReference>
<keyword evidence="3 7" id="KW-0812">Transmembrane</keyword>
<feature type="transmembrane region" description="Helical" evidence="7">
    <location>
        <begin position="359"/>
        <end position="376"/>
    </location>
</feature>
<dbReference type="PROSITE" id="PS50850">
    <property type="entry name" value="MFS"/>
    <property type="match status" value="1"/>
</dbReference>
<dbReference type="FunFam" id="1.20.1250.20:FF:000013">
    <property type="entry name" value="MFS general substrate transporter"/>
    <property type="match status" value="1"/>
</dbReference>
<evidence type="ECO:0000256" key="7">
    <source>
        <dbReference type="SAM" id="Phobius"/>
    </source>
</evidence>
<feature type="transmembrane region" description="Helical" evidence="7">
    <location>
        <begin position="383"/>
        <end position="403"/>
    </location>
</feature>
<dbReference type="PANTHER" id="PTHR43791">
    <property type="entry name" value="PERMEASE-RELATED"/>
    <property type="match status" value="1"/>
</dbReference>
<evidence type="ECO:0000256" key="2">
    <source>
        <dbReference type="ARBA" id="ARBA00022448"/>
    </source>
</evidence>
<dbReference type="GO" id="GO:0016020">
    <property type="term" value="C:membrane"/>
    <property type="evidence" value="ECO:0007669"/>
    <property type="project" value="UniProtKB-SubCell"/>
</dbReference>
<dbReference type="InterPro" id="IPR020846">
    <property type="entry name" value="MFS_dom"/>
</dbReference>
<evidence type="ECO:0000256" key="4">
    <source>
        <dbReference type="ARBA" id="ARBA00022989"/>
    </source>
</evidence>
<dbReference type="GO" id="GO:0022857">
    <property type="term" value="F:transmembrane transporter activity"/>
    <property type="evidence" value="ECO:0007669"/>
    <property type="project" value="InterPro"/>
</dbReference>
<evidence type="ECO:0000313" key="9">
    <source>
        <dbReference type="EMBL" id="KAF9739830.1"/>
    </source>
</evidence>
<dbReference type="Pfam" id="PF07690">
    <property type="entry name" value="MFS_1"/>
    <property type="match status" value="1"/>
</dbReference>
<dbReference type="OrthoDB" id="2985014at2759"/>
<feature type="transmembrane region" description="Helical" evidence="7">
    <location>
        <begin position="415"/>
        <end position="437"/>
    </location>
</feature>
<feature type="compositionally biased region" description="Acidic residues" evidence="6">
    <location>
        <begin position="35"/>
        <end position="46"/>
    </location>
</feature>
<feature type="region of interest" description="Disordered" evidence="6">
    <location>
        <begin position="1"/>
        <end position="61"/>
    </location>
</feature>
<keyword evidence="5 7" id="KW-0472">Membrane</keyword>
<evidence type="ECO:0000259" key="8">
    <source>
        <dbReference type="PROSITE" id="PS50850"/>
    </source>
</evidence>
<feature type="transmembrane region" description="Helical" evidence="7">
    <location>
        <begin position="319"/>
        <end position="339"/>
    </location>
</feature>
<accession>A0A9P6GRJ0</accession>
<dbReference type="FunFam" id="1.20.1250.20:FF:000018">
    <property type="entry name" value="MFS transporter permease"/>
    <property type="match status" value="1"/>
</dbReference>
<sequence>MPSSSRRAHDPSTSSSRDAYELRPIAPKKERDVCTDSEDEEEDQDEESRPASPAASRLYSPTESATVRRKLDTHLVAFLALLYSLSFLDRSNIGNARIAGLADDLRLTDSQYEWLLWAFYITYIAFEWMTLLYRVIPAHVYISLCIAAWGVLASLQAAATSFSALVVLRGLLGVSEAAFGPGVPFYLSFFFRREELALRTGLFISASPLSASFAGLLAWGITKAGESGSVSPWRLLFLVEGFPSVLVAVWAWDFVPDRPGTAAWLSGREREVAVARVRDVDEDDHHGDAEIEGKQASTTPSTHGLDFHAVLLTLKDPKCYLTAFMFFAANVAFASLPVFLPTILRDMGHTALTAQALTAPPYLFAFVVVLLTAYLSDRHQSRAFYIIVHALLAAAGYATLALLGLFNIPAPTLRYLALFPATSGFFSAITIIITWTLNNQASASAKGAGVTVMNAIGQTGPLLGTSMFPTRDAPWYVPGMSVCASCMLLVALLAGVLRWHLARLNRIRSRNFDAGMRSRGVYASVAGERRPSFDYIL</sequence>
<proteinExistence type="predicted"/>
<feature type="compositionally biased region" description="Polar residues" evidence="6">
    <location>
        <begin position="1"/>
        <end position="17"/>
    </location>
</feature>
<dbReference type="Proteomes" id="UP000756921">
    <property type="component" value="Unassembled WGS sequence"/>
</dbReference>
<evidence type="ECO:0000256" key="5">
    <source>
        <dbReference type="ARBA" id="ARBA00023136"/>
    </source>
</evidence>
<feature type="transmembrane region" description="Helical" evidence="7">
    <location>
        <begin position="202"/>
        <end position="221"/>
    </location>
</feature>
<comment type="subcellular location">
    <subcellularLocation>
        <location evidence="1">Membrane</location>
        <topology evidence="1">Multi-pass membrane protein</topology>
    </subcellularLocation>
</comment>
<evidence type="ECO:0000256" key="6">
    <source>
        <dbReference type="SAM" id="MobiDB-lite"/>
    </source>
</evidence>
<reference evidence="9" key="1">
    <citation type="journal article" date="2020" name="Mol. Plant Microbe Interact.">
        <title>Genome Sequence of the Biocontrol Agent Coniothyrium minitans strain Conio (IMI 134523).</title>
        <authorList>
            <person name="Patel D."/>
            <person name="Shittu T.A."/>
            <person name="Baroncelli R."/>
            <person name="Muthumeenakshi S."/>
            <person name="Osborne T.H."/>
            <person name="Janganan T.K."/>
            <person name="Sreenivasaprasad S."/>
        </authorList>
    </citation>
    <scope>NUCLEOTIDE SEQUENCE</scope>
    <source>
        <strain evidence="9">Conio</strain>
    </source>
</reference>
<dbReference type="InterPro" id="IPR036259">
    <property type="entry name" value="MFS_trans_sf"/>
</dbReference>
<keyword evidence="10" id="KW-1185">Reference proteome</keyword>
<organism evidence="9 10">
    <name type="scientific">Paraphaeosphaeria minitans</name>
    <dbReference type="NCBI Taxonomy" id="565426"/>
    <lineage>
        <taxon>Eukaryota</taxon>
        <taxon>Fungi</taxon>
        <taxon>Dikarya</taxon>
        <taxon>Ascomycota</taxon>
        <taxon>Pezizomycotina</taxon>
        <taxon>Dothideomycetes</taxon>
        <taxon>Pleosporomycetidae</taxon>
        <taxon>Pleosporales</taxon>
        <taxon>Massarineae</taxon>
        <taxon>Didymosphaeriaceae</taxon>
        <taxon>Paraphaeosphaeria</taxon>
    </lineage>
</organism>
<gene>
    <name evidence="9" type="ORF">PMIN01_02464</name>
</gene>
<dbReference type="PANTHER" id="PTHR43791:SF27">
    <property type="entry name" value="TRANSPORTER, PUTATIVE (AFU_ORTHOLOGUE AFUA_2G15730)-RELATED"/>
    <property type="match status" value="1"/>
</dbReference>
<feature type="transmembrane region" description="Helical" evidence="7">
    <location>
        <begin position="171"/>
        <end position="190"/>
    </location>
</feature>
<feature type="transmembrane region" description="Helical" evidence="7">
    <location>
        <begin position="475"/>
        <end position="501"/>
    </location>
</feature>
<dbReference type="EMBL" id="WJXW01000002">
    <property type="protein sequence ID" value="KAF9739830.1"/>
    <property type="molecule type" value="Genomic_DNA"/>
</dbReference>
<dbReference type="InterPro" id="IPR011701">
    <property type="entry name" value="MFS"/>
</dbReference>
<comment type="caution">
    <text evidence="9">The sequence shown here is derived from an EMBL/GenBank/DDBJ whole genome shotgun (WGS) entry which is preliminary data.</text>
</comment>
<dbReference type="AlphaFoldDB" id="A0A9P6GRJ0"/>
<keyword evidence="2" id="KW-0813">Transport</keyword>
<protein>
    <submittedName>
        <fullName evidence="9">Transporter C1683.12-like protein 3</fullName>
    </submittedName>
</protein>
<dbReference type="SUPFAM" id="SSF103473">
    <property type="entry name" value="MFS general substrate transporter"/>
    <property type="match status" value="1"/>
</dbReference>
<feature type="transmembrane region" description="Helical" evidence="7">
    <location>
        <begin position="233"/>
        <end position="252"/>
    </location>
</feature>
<name>A0A9P6GRJ0_9PLEO</name>
<evidence type="ECO:0000313" key="10">
    <source>
        <dbReference type="Proteomes" id="UP000756921"/>
    </source>
</evidence>
<evidence type="ECO:0000256" key="3">
    <source>
        <dbReference type="ARBA" id="ARBA00022692"/>
    </source>
</evidence>